<dbReference type="AlphaFoldDB" id="A0A839ACL3"/>
<keyword evidence="3" id="KW-0949">S-adenosyl-L-methionine</keyword>
<keyword evidence="2 4" id="KW-0808">Transferase</keyword>
<evidence type="ECO:0000256" key="1">
    <source>
        <dbReference type="ARBA" id="ARBA00022603"/>
    </source>
</evidence>
<evidence type="ECO:0000313" key="4">
    <source>
        <dbReference type="EMBL" id="MBA5776768.1"/>
    </source>
</evidence>
<keyword evidence="5" id="KW-1185">Reference proteome</keyword>
<evidence type="ECO:0000256" key="2">
    <source>
        <dbReference type="ARBA" id="ARBA00022679"/>
    </source>
</evidence>
<keyword evidence="1 4" id="KW-0489">Methyltransferase</keyword>
<dbReference type="GO" id="GO:0032259">
    <property type="term" value="P:methylation"/>
    <property type="evidence" value="ECO:0007669"/>
    <property type="project" value="UniProtKB-KW"/>
</dbReference>
<accession>A0A839ACL3</accession>
<dbReference type="Pfam" id="PF13489">
    <property type="entry name" value="Methyltransf_23"/>
    <property type="match status" value="1"/>
</dbReference>
<dbReference type="EMBL" id="JACFXV010000043">
    <property type="protein sequence ID" value="MBA5776768.1"/>
    <property type="molecule type" value="Genomic_DNA"/>
</dbReference>
<dbReference type="SUPFAM" id="SSF53335">
    <property type="entry name" value="S-adenosyl-L-methionine-dependent methyltransferases"/>
    <property type="match status" value="1"/>
</dbReference>
<evidence type="ECO:0000313" key="5">
    <source>
        <dbReference type="Proteomes" id="UP000541109"/>
    </source>
</evidence>
<protein>
    <submittedName>
        <fullName evidence="4">Class I SAM-dependent methyltransferase</fullName>
    </submittedName>
</protein>
<evidence type="ECO:0000256" key="3">
    <source>
        <dbReference type="ARBA" id="ARBA00022691"/>
    </source>
</evidence>
<proteinExistence type="predicted"/>
<comment type="caution">
    <text evidence="4">The sequence shown here is derived from an EMBL/GenBank/DDBJ whole genome shotgun (WGS) entry which is preliminary data.</text>
</comment>
<dbReference type="Gene3D" id="3.40.50.150">
    <property type="entry name" value="Vaccinia Virus protein VP39"/>
    <property type="match status" value="1"/>
</dbReference>
<dbReference type="PANTHER" id="PTHR43464:SF19">
    <property type="entry name" value="UBIQUINONE BIOSYNTHESIS O-METHYLTRANSFERASE, MITOCHONDRIAL"/>
    <property type="match status" value="1"/>
</dbReference>
<dbReference type="GO" id="GO:0008168">
    <property type="term" value="F:methyltransferase activity"/>
    <property type="evidence" value="ECO:0007669"/>
    <property type="project" value="UniProtKB-KW"/>
</dbReference>
<name>A0A839ACL3_9HYPH</name>
<organism evidence="4 5">
    <name type="scientific">Stappia albiluteola</name>
    <dbReference type="NCBI Taxonomy" id="2758565"/>
    <lineage>
        <taxon>Bacteria</taxon>
        <taxon>Pseudomonadati</taxon>
        <taxon>Pseudomonadota</taxon>
        <taxon>Alphaproteobacteria</taxon>
        <taxon>Hyphomicrobiales</taxon>
        <taxon>Stappiaceae</taxon>
        <taxon>Stappia</taxon>
    </lineage>
</organism>
<reference evidence="4 5" key="1">
    <citation type="submission" date="2020-07" db="EMBL/GenBank/DDBJ databases">
        <title>Stappia sp., F7233, whole genome shotgun sequencing project.</title>
        <authorList>
            <person name="Jiang S."/>
            <person name="Liu Z.W."/>
            <person name="Du Z.J."/>
        </authorList>
    </citation>
    <scope>NUCLEOTIDE SEQUENCE [LARGE SCALE GENOMIC DNA]</scope>
    <source>
        <strain evidence="4 5">F7233</strain>
    </source>
</reference>
<dbReference type="RefSeq" id="WP_182163449.1">
    <property type="nucleotide sequence ID" value="NZ_JACFXV010000043.1"/>
</dbReference>
<dbReference type="PANTHER" id="PTHR43464">
    <property type="entry name" value="METHYLTRANSFERASE"/>
    <property type="match status" value="1"/>
</dbReference>
<dbReference type="Proteomes" id="UP000541109">
    <property type="component" value="Unassembled WGS sequence"/>
</dbReference>
<gene>
    <name evidence="4" type="ORF">H2509_06460</name>
</gene>
<dbReference type="CDD" id="cd02440">
    <property type="entry name" value="AdoMet_MTases"/>
    <property type="match status" value="1"/>
</dbReference>
<dbReference type="InterPro" id="IPR029063">
    <property type="entry name" value="SAM-dependent_MTases_sf"/>
</dbReference>
<sequence>MRSDILARYAVSAGDLITRFEAITSEHHLSPVSDLLPVKSARIVDIGAGTGRDAAWLTGKGHHVTAVEPVDELRKAGMQLHPEEAISWINDCLPELVTLRRQQPFDLVLLSAVWHHLQNSERQAALRNLKNIAVQGGLLIISLRHGGKEHEGFVFPVSTDETIAMAERESFELLRQRQTGPMQERSRAAGVHWTWLVFRSV</sequence>